<reference evidence="1 2" key="1">
    <citation type="journal article" date="2020" name="Microb. Ecol.">
        <title>Ecogenomics of the Marine Benthic Filamentous Cyanobacterium Adonisia.</title>
        <authorList>
            <person name="Walter J.M."/>
            <person name="Coutinho F.H."/>
            <person name="Leomil L."/>
            <person name="Hargreaves P.I."/>
            <person name="Campeao M.E."/>
            <person name="Vieira V.V."/>
            <person name="Silva B.S."/>
            <person name="Fistarol G.O."/>
            <person name="Salomon P.S."/>
            <person name="Sawabe T."/>
            <person name="Mino S."/>
            <person name="Hosokawa M."/>
            <person name="Miyashita H."/>
            <person name="Maruyama F."/>
            <person name="van Verk M.C."/>
            <person name="Dutilh B.E."/>
            <person name="Thompson C.C."/>
            <person name="Thompson F.L."/>
        </authorList>
    </citation>
    <scope>NUCLEOTIDE SEQUENCE [LARGE SCALE GENOMIC DNA]</scope>
    <source>
        <strain evidence="1 2">CCMR0081</strain>
    </source>
</reference>
<dbReference type="RefSeq" id="WP_163696729.1">
    <property type="nucleotide sequence ID" value="NZ_QXHD01000004.1"/>
</dbReference>
<keyword evidence="2" id="KW-1185">Reference proteome</keyword>
<dbReference type="Proteomes" id="UP000481033">
    <property type="component" value="Unassembled WGS sequence"/>
</dbReference>
<accession>A0A6M0RH89</accession>
<dbReference type="EMBL" id="QXHD01000004">
    <property type="protein sequence ID" value="NEZ54981.1"/>
    <property type="molecule type" value="Genomic_DNA"/>
</dbReference>
<proteinExistence type="predicted"/>
<name>A0A6M0RH89_9CYAN</name>
<evidence type="ECO:0000313" key="2">
    <source>
        <dbReference type="Proteomes" id="UP000481033"/>
    </source>
</evidence>
<dbReference type="AlphaFoldDB" id="A0A6M0RH89"/>
<organism evidence="1 2">
    <name type="scientific">Adonisia turfae CCMR0081</name>
    <dbReference type="NCBI Taxonomy" id="2292702"/>
    <lineage>
        <taxon>Bacteria</taxon>
        <taxon>Bacillati</taxon>
        <taxon>Cyanobacteriota</taxon>
        <taxon>Adonisia</taxon>
        <taxon>Adonisia turfae</taxon>
    </lineage>
</organism>
<gene>
    <name evidence="1" type="ORF">DXZ20_04600</name>
</gene>
<protein>
    <submittedName>
        <fullName evidence="1">Uncharacterized protein</fullName>
    </submittedName>
</protein>
<evidence type="ECO:0000313" key="1">
    <source>
        <dbReference type="EMBL" id="NEZ54981.1"/>
    </source>
</evidence>
<comment type="caution">
    <text evidence="1">The sequence shown here is derived from an EMBL/GenBank/DDBJ whole genome shotgun (WGS) entry which is preliminary data.</text>
</comment>
<sequence length="297" mass="32971">MPHNRAERERAVREKYEFVVFGGEYSVFNALLAAVDGIITGGNFTYAFLKNEARNFGIDLATALSQAGLNPLNETLYFDKFVFNNWEKKFGIRITLPNKFVPYVAARKRETPKRPRDVASIDGRFRAVSDLVGTLGYGAGFPNFHEANHGNGVVYGTILIKANYVEWRDIPAADLGNPGDIGARFRAVNDWAGKNSYKAGFPNFHQADYGNGVVYGTFLLKDNATEWRDIPAADLGNPGDIGARFRAVNDWAVKNGYRGGFPNFHQADYGNGVVYGTILIKHEAADWRDISVSELQT</sequence>